<dbReference type="PROSITE" id="PS50801">
    <property type="entry name" value="STAS"/>
    <property type="match status" value="1"/>
</dbReference>
<feature type="domain" description="STAS" evidence="1">
    <location>
        <begin position="88"/>
        <end position="173"/>
    </location>
</feature>
<dbReference type="EMBL" id="FMCS01000007">
    <property type="protein sequence ID" value="SCF14499.1"/>
    <property type="molecule type" value="Genomic_DNA"/>
</dbReference>
<dbReference type="AlphaFoldDB" id="A0A1C4Y197"/>
<gene>
    <name evidence="2" type="ORF">GA0070214_10749</name>
</gene>
<dbReference type="Pfam" id="PF01740">
    <property type="entry name" value="STAS"/>
    <property type="match status" value="1"/>
</dbReference>
<keyword evidence="3" id="KW-1185">Reference proteome</keyword>
<accession>A0A1C4Y197</accession>
<dbReference type="InterPro" id="IPR036513">
    <property type="entry name" value="STAS_dom_sf"/>
</dbReference>
<dbReference type="PANTHER" id="PTHR33495:SF2">
    <property type="entry name" value="ANTI-SIGMA FACTOR ANTAGONIST TM_1081-RELATED"/>
    <property type="match status" value="1"/>
</dbReference>
<protein>
    <submittedName>
        <fullName evidence="2">Anti-anti-sigma factor</fullName>
    </submittedName>
</protein>
<evidence type="ECO:0000313" key="2">
    <source>
        <dbReference type="EMBL" id="SCF14499.1"/>
    </source>
</evidence>
<reference evidence="3" key="1">
    <citation type="submission" date="2016-06" db="EMBL/GenBank/DDBJ databases">
        <authorList>
            <person name="Varghese N."/>
            <person name="Submissions Spin"/>
        </authorList>
    </citation>
    <scope>NUCLEOTIDE SEQUENCE [LARGE SCALE GENOMIC DNA]</scope>
    <source>
        <strain evidence="3">DSM 45246</strain>
    </source>
</reference>
<name>A0A1C4Y197_9ACTN</name>
<proteinExistence type="predicted"/>
<dbReference type="CDD" id="cd07043">
    <property type="entry name" value="STAS_anti-anti-sigma_factors"/>
    <property type="match status" value="1"/>
</dbReference>
<dbReference type="GO" id="GO:0043856">
    <property type="term" value="F:anti-sigma factor antagonist activity"/>
    <property type="evidence" value="ECO:0007669"/>
    <property type="project" value="TreeGrafter"/>
</dbReference>
<dbReference type="PANTHER" id="PTHR33495">
    <property type="entry name" value="ANTI-SIGMA FACTOR ANTAGONIST TM_1081-RELATED-RELATED"/>
    <property type="match status" value="1"/>
</dbReference>
<dbReference type="RefSeq" id="WP_091265748.1">
    <property type="nucleotide sequence ID" value="NZ_FMCS01000007.1"/>
</dbReference>
<sequence length="198" mass="20710">MTVVPAEHLMLLICDTCGDSVRGTGCTLPDAEVVWTLVFENGWAGSPFASGPHHCPRCSARATVADGGLGVDDLDEVGGAPAVPEADAAEPVRRALAEAVTVGDRVLVDLSAVEVIDSAGLGLLVRARQETRRDGRRLCLVAPSRFVRTVLHTMRLDGVFAVFDSRAGALAGSVRAVPARRSETAVESREPAEGARAS</sequence>
<evidence type="ECO:0000313" key="3">
    <source>
        <dbReference type="Proteomes" id="UP000199629"/>
    </source>
</evidence>
<dbReference type="Gene3D" id="3.30.750.24">
    <property type="entry name" value="STAS domain"/>
    <property type="match status" value="1"/>
</dbReference>
<dbReference type="SUPFAM" id="SSF52091">
    <property type="entry name" value="SpoIIaa-like"/>
    <property type="match status" value="1"/>
</dbReference>
<organism evidence="2 3">
    <name type="scientific">Micromonospora chaiyaphumensis</name>
    <dbReference type="NCBI Taxonomy" id="307119"/>
    <lineage>
        <taxon>Bacteria</taxon>
        <taxon>Bacillati</taxon>
        <taxon>Actinomycetota</taxon>
        <taxon>Actinomycetes</taxon>
        <taxon>Micromonosporales</taxon>
        <taxon>Micromonosporaceae</taxon>
        <taxon>Micromonospora</taxon>
    </lineage>
</organism>
<dbReference type="InterPro" id="IPR002645">
    <property type="entry name" value="STAS_dom"/>
</dbReference>
<dbReference type="Proteomes" id="UP000199629">
    <property type="component" value="Unassembled WGS sequence"/>
</dbReference>
<evidence type="ECO:0000259" key="1">
    <source>
        <dbReference type="PROSITE" id="PS50801"/>
    </source>
</evidence>